<reference evidence="1 2" key="1">
    <citation type="submission" date="2019-10" db="EMBL/GenBank/DDBJ databases">
        <title>Three novel species isolated from a subtropical stream in China.</title>
        <authorList>
            <person name="Lu H."/>
        </authorList>
    </citation>
    <scope>NUCLEOTIDE SEQUENCE [LARGE SCALE GENOMIC DNA]</scope>
    <source>
        <strain evidence="1 2">FT13W</strain>
    </source>
</reference>
<gene>
    <name evidence="1" type="ORF">GCN75_00940</name>
</gene>
<dbReference type="EMBL" id="WFLI01000001">
    <property type="protein sequence ID" value="KAB8066864.1"/>
    <property type="molecule type" value="Genomic_DNA"/>
</dbReference>
<sequence>MQKQNQTKLFAFKLAEKKEQEKPALPAPWKVRDGVAVAGCTAVDSEEQYRYSRIGSSDGGEFC</sequence>
<organism evidence="1 2">
    <name type="scientific">Janthinobacterium violaceinigrum</name>
    <dbReference type="NCBI Taxonomy" id="2654252"/>
    <lineage>
        <taxon>Bacteria</taxon>
        <taxon>Pseudomonadati</taxon>
        <taxon>Pseudomonadota</taxon>
        <taxon>Betaproteobacteria</taxon>
        <taxon>Burkholderiales</taxon>
        <taxon>Oxalobacteraceae</taxon>
        <taxon>Janthinobacterium</taxon>
    </lineage>
</organism>
<evidence type="ECO:0000313" key="1">
    <source>
        <dbReference type="EMBL" id="KAB8066864.1"/>
    </source>
</evidence>
<dbReference type="RefSeq" id="WP_152280930.1">
    <property type="nucleotide sequence ID" value="NZ_WFLI01000001.1"/>
</dbReference>
<keyword evidence="2" id="KW-1185">Reference proteome</keyword>
<proteinExistence type="predicted"/>
<dbReference type="Proteomes" id="UP000468717">
    <property type="component" value="Unassembled WGS sequence"/>
</dbReference>
<dbReference type="AlphaFoldDB" id="A0A6I1I785"/>
<name>A0A6I1I785_9BURK</name>
<protein>
    <submittedName>
        <fullName evidence="1">Uncharacterized protein</fullName>
    </submittedName>
</protein>
<accession>A0A6I1I785</accession>
<comment type="caution">
    <text evidence="1">The sequence shown here is derived from an EMBL/GenBank/DDBJ whole genome shotgun (WGS) entry which is preliminary data.</text>
</comment>
<evidence type="ECO:0000313" key="2">
    <source>
        <dbReference type="Proteomes" id="UP000468717"/>
    </source>
</evidence>